<dbReference type="GO" id="GO:0000271">
    <property type="term" value="P:polysaccharide biosynthetic process"/>
    <property type="evidence" value="ECO:0007669"/>
    <property type="project" value="TreeGrafter"/>
</dbReference>
<dbReference type="Proteomes" id="UP000590218">
    <property type="component" value="Unassembled WGS sequence"/>
</dbReference>
<dbReference type="RefSeq" id="WP_176992413.1">
    <property type="nucleotide sequence ID" value="NZ_JACARL010000029.1"/>
</dbReference>
<feature type="transmembrane region" description="Helical" evidence="1">
    <location>
        <begin position="249"/>
        <end position="267"/>
    </location>
</feature>
<feature type="domain" description="Acyltransferase 3" evidence="2">
    <location>
        <begin position="16"/>
        <end position="331"/>
    </location>
</feature>
<dbReference type="AlphaFoldDB" id="A0A7Y8JHC9"/>
<dbReference type="InterPro" id="IPR050879">
    <property type="entry name" value="Acyltransferase_3"/>
</dbReference>
<keyword evidence="1" id="KW-1133">Transmembrane helix</keyword>
<dbReference type="GO" id="GO:0016747">
    <property type="term" value="F:acyltransferase activity, transferring groups other than amino-acyl groups"/>
    <property type="evidence" value="ECO:0007669"/>
    <property type="project" value="InterPro"/>
</dbReference>
<dbReference type="PANTHER" id="PTHR23028">
    <property type="entry name" value="ACETYLTRANSFERASE"/>
    <property type="match status" value="1"/>
</dbReference>
<evidence type="ECO:0000313" key="4">
    <source>
        <dbReference type="EMBL" id="NWE81494.1"/>
    </source>
</evidence>
<name>A0A7Y8JHC9_9PSED</name>
<dbReference type="PANTHER" id="PTHR23028:SF53">
    <property type="entry name" value="ACYL_TRANSF_3 DOMAIN-CONTAINING PROTEIN"/>
    <property type="match status" value="1"/>
</dbReference>
<dbReference type="InterPro" id="IPR002656">
    <property type="entry name" value="Acyl_transf_3_dom"/>
</dbReference>
<feature type="transmembrane region" description="Helical" evidence="1">
    <location>
        <begin position="21"/>
        <end position="41"/>
    </location>
</feature>
<feature type="transmembrane region" description="Helical" evidence="1">
    <location>
        <begin position="61"/>
        <end position="82"/>
    </location>
</feature>
<dbReference type="EMBL" id="JACARL010000029">
    <property type="protein sequence ID" value="NWE81494.1"/>
    <property type="molecule type" value="Genomic_DNA"/>
</dbReference>
<keyword evidence="3" id="KW-0808">Transferase</keyword>
<gene>
    <name evidence="3" type="ORF">HX788_08630</name>
    <name evidence="4" type="ORF">HX795_05250</name>
</gene>
<evidence type="ECO:0000313" key="6">
    <source>
        <dbReference type="Proteomes" id="UP000590218"/>
    </source>
</evidence>
<dbReference type="EMBL" id="JACARM010000019">
    <property type="protein sequence ID" value="NWE07156.1"/>
    <property type="molecule type" value="Genomic_DNA"/>
</dbReference>
<dbReference type="Proteomes" id="UP000563268">
    <property type="component" value="Unassembled WGS sequence"/>
</dbReference>
<proteinExistence type="predicted"/>
<evidence type="ECO:0000259" key="2">
    <source>
        <dbReference type="Pfam" id="PF01757"/>
    </source>
</evidence>
<comment type="caution">
    <text evidence="3">The sequence shown here is derived from an EMBL/GenBank/DDBJ whole genome shotgun (WGS) entry which is preliminary data.</text>
</comment>
<sequence length="359" mass="40276">MTTNQTLIRNLSYPVIDGIRFYAAFIVFVEHILSGIVLEYFKVPASEFGYSSNSQSLSFLYYLADGNHGVDIFFIISGFLMARIISKESFSYQSFISARFKRIYPAFLASLVITAAIVINVFGWPWKPIDFAYNMIFLNAFPQFGVMPYNHVSWSLGYEFAFYFVIPVLALFSRVIPSWVAASILMLSAALLIPDSLIRFNALFAGALIGTLSESTLKSVAAKLPMAIVLPAFIGCGVLKAVMQLPYLTYYWLFIPCASLLFIRLVWGPSLLGNILSMPAFRKLGTLSYSIYLYHSVIGSLVLYKLTPWPASIGGAVLCFITTFVLTLIASYLSYQIFEKWYFRSSTKGRKLDPVKTNS</sequence>
<reference evidence="5 6" key="1">
    <citation type="submission" date="2020-04" db="EMBL/GenBank/DDBJ databases">
        <title>Molecular characterization of pseudomonads from Agaricus bisporus reveal novel blotch 2 pathogens in Western Europe.</title>
        <authorList>
            <person name="Taparia T."/>
            <person name="Krijger M."/>
            <person name="Haynes E."/>
            <person name="Elpinstone J.G."/>
            <person name="Noble R."/>
            <person name="Van Der Wolf J."/>
        </authorList>
    </citation>
    <scope>NUCLEOTIDE SEQUENCE [LARGE SCALE GENOMIC DNA]</scope>
    <source>
        <strain evidence="4 6">K6002</strain>
        <strain evidence="3 5">K7002</strain>
    </source>
</reference>
<feature type="transmembrane region" description="Helical" evidence="1">
    <location>
        <begin position="224"/>
        <end position="243"/>
    </location>
</feature>
<keyword evidence="1" id="KW-0812">Transmembrane</keyword>
<organism evidence="3 5">
    <name type="scientific">Pseudomonas edaphica</name>
    <dbReference type="NCBI Taxonomy" id="2006980"/>
    <lineage>
        <taxon>Bacteria</taxon>
        <taxon>Pseudomonadati</taxon>
        <taxon>Pseudomonadota</taxon>
        <taxon>Gammaproteobacteria</taxon>
        <taxon>Pseudomonadales</taxon>
        <taxon>Pseudomonadaceae</taxon>
        <taxon>Pseudomonas</taxon>
    </lineage>
</organism>
<accession>A0A7Y8JHC9</accession>
<keyword evidence="1" id="KW-0472">Membrane</keyword>
<evidence type="ECO:0000256" key="1">
    <source>
        <dbReference type="SAM" id="Phobius"/>
    </source>
</evidence>
<feature type="transmembrane region" description="Helical" evidence="1">
    <location>
        <begin position="103"/>
        <end position="125"/>
    </location>
</feature>
<keyword evidence="3" id="KW-0012">Acyltransferase</keyword>
<evidence type="ECO:0000313" key="5">
    <source>
        <dbReference type="Proteomes" id="UP000563268"/>
    </source>
</evidence>
<evidence type="ECO:0000313" key="3">
    <source>
        <dbReference type="EMBL" id="NWE07156.1"/>
    </source>
</evidence>
<dbReference type="Pfam" id="PF01757">
    <property type="entry name" value="Acyl_transf_3"/>
    <property type="match status" value="1"/>
</dbReference>
<protein>
    <submittedName>
        <fullName evidence="3">Acyltransferase</fullName>
    </submittedName>
</protein>
<feature type="transmembrane region" description="Helical" evidence="1">
    <location>
        <begin position="161"/>
        <end position="192"/>
    </location>
</feature>
<feature type="transmembrane region" description="Helical" evidence="1">
    <location>
        <begin position="313"/>
        <end position="335"/>
    </location>
</feature>
<dbReference type="GO" id="GO:0016020">
    <property type="term" value="C:membrane"/>
    <property type="evidence" value="ECO:0007669"/>
    <property type="project" value="TreeGrafter"/>
</dbReference>